<proteinExistence type="predicted"/>
<keyword evidence="2" id="KW-1185">Reference proteome</keyword>
<evidence type="ECO:0000313" key="2">
    <source>
        <dbReference type="Proteomes" id="UP001567538"/>
    </source>
</evidence>
<dbReference type="AlphaFoldDB" id="A0ABD1GMJ3"/>
<protein>
    <submittedName>
        <fullName evidence="1">Uncharacterized protein</fullName>
    </submittedName>
</protein>
<reference evidence="1 2" key="1">
    <citation type="submission" date="2024-06" db="EMBL/GenBank/DDBJ databases">
        <title>A chromosome level genome sequence of Diviner's sage (Salvia divinorum).</title>
        <authorList>
            <person name="Ford S.A."/>
            <person name="Ro D.-K."/>
            <person name="Ness R.W."/>
            <person name="Phillips M.A."/>
        </authorList>
    </citation>
    <scope>NUCLEOTIDE SEQUENCE [LARGE SCALE GENOMIC DNA]</scope>
    <source>
        <strain evidence="1">SAF-2024a</strain>
        <tissue evidence="1">Leaf</tissue>
    </source>
</reference>
<dbReference type="EMBL" id="JBEAFC010000008">
    <property type="protein sequence ID" value="KAL1545353.1"/>
    <property type="molecule type" value="Genomic_DNA"/>
</dbReference>
<comment type="caution">
    <text evidence="1">The sequence shown here is derived from an EMBL/GenBank/DDBJ whole genome shotgun (WGS) entry which is preliminary data.</text>
</comment>
<name>A0ABD1GMJ3_SALDI</name>
<organism evidence="1 2">
    <name type="scientific">Salvia divinorum</name>
    <name type="common">Maria pastora</name>
    <name type="synonym">Diviner's sage</name>
    <dbReference type="NCBI Taxonomy" id="28513"/>
    <lineage>
        <taxon>Eukaryota</taxon>
        <taxon>Viridiplantae</taxon>
        <taxon>Streptophyta</taxon>
        <taxon>Embryophyta</taxon>
        <taxon>Tracheophyta</taxon>
        <taxon>Spermatophyta</taxon>
        <taxon>Magnoliopsida</taxon>
        <taxon>eudicotyledons</taxon>
        <taxon>Gunneridae</taxon>
        <taxon>Pentapetalae</taxon>
        <taxon>asterids</taxon>
        <taxon>lamiids</taxon>
        <taxon>Lamiales</taxon>
        <taxon>Lamiaceae</taxon>
        <taxon>Nepetoideae</taxon>
        <taxon>Mentheae</taxon>
        <taxon>Salviinae</taxon>
        <taxon>Salvia</taxon>
        <taxon>Salvia subgen. Calosphace</taxon>
    </lineage>
</organism>
<evidence type="ECO:0000313" key="1">
    <source>
        <dbReference type="EMBL" id="KAL1545353.1"/>
    </source>
</evidence>
<gene>
    <name evidence="1" type="ORF">AAHA92_22092</name>
</gene>
<accession>A0ABD1GMJ3</accession>
<sequence>MPFVFLASGRERCIRWLHCRRTLSSTAVGTGWHMALFSLKIGSNFKDSSRGLKIGSLHLFIAAASNGLLTVGVTISVRAINHRLQFCWHYSFSISLACCSDILDAHSRSTAMFATRACRCPMHDGAAVLSSNTLSSLASSAASKRRSAPPRSPRCRLFIGQPLGPKLNVILIHWAKNSSSRFLATCLYSKFVKILVDEDILRAITWFLAWSGG</sequence>
<dbReference type="Proteomes" id="UP001567538">
    <property type="component" value="Unassembled WGS sequence"/>
</dbReference>